<protein>
    <recommendedName>
        <fullName evidence="3">DNA-binding protein</fullName>
    </recommendedName>
</protein>
<reference evidence="2" key="1">
    <citation type="journal article" date="2019" name="Int. J. Syst. Evol. Microbiol.">
        <title>The Global Catalogue of Microorganisms (GCM) 10K type strain sequencing project: providing services to taxonomists for standard genome sequencing and annotation.</title>
        <authorList>
            <consortium name="The Broad Institute Genomics Platform"/>
            <consortium name="The Broad Institute Genome Sequencing Center for Infectious Disease"/>
            <person name="Wu L."/>
            <person name="Ma J."/>
        </authorList>
    </citation>
    <scope>NUCLEOTIDE SEQUENCE [LARGE SCALE GENOMIC DNA]</scope>
    <source>
        <strain evidence="2">CGMCC 1.12851</strain>
    </source>
</reference>
<evidence type="ECO:0000313" key="2">
    <source>
        <dbReference type="Proteomes" id="UP000614261"/>
    </source>
</evidence>
<sequence>MTEPVEFSRPVDLRALPRQQVDLVANKTERTALARRFAIVSIDALKATANLEEGASGVDVTGTIIAQLVQSCAVSGEDFPVRVKSDYHLRFVPEADYEAAMQAAGDEVELATGDLDTIAYSGSTLDLGEAISQTLALEIDPYAEGPGADAARAQYGLSTPEESGPFAALKALKEKLG</sequence>
<evidence type="ECO:0008006" key="3">
    <source>
        <dbReference type="Google" id="ProtNLM"/>
    </source>
</evidence>
<name>A0ABQ1JMG1_9SPHN</name>
<accession>A0ABQ1JMG1</accession>
<gene>
    <name evidence="1" type="ORF">GCM10010833_27010</name>
</gene>
<dbReference type="RefSeq" id="WP_188514984.1">
    <property type="nucleotide sequence ID" value="NZ_BMGD01000005.1"/>
</dbReference>
<dbReference type="Pfam" id="PF02620">
    <property type="entry name" value="YceD"/>
    <property type="match status" value="1"/>
</dbReference>
<proteinExistence type="predicted"/>
<dbReference type="Proteomes" id="UP000614261">
    <property type="component" value="Unassembled WGS sequence"/>
</dbReference>
<comment type="caution">
    <text evidence="1">The sequence shown here is derived from an EMBL/GenBank/DDBJ whole genome shotgun (WGS) entry which is preliminary data.</text>
</comment>
<dbReference type="EMBL" id="BMGD01000005">
    <property type="protein sequence ID" value="GGB70359.1"/>
    <property type="molecule type" value="Genomic_DNA"/>
</dbReference>
<dbReference type="InterPro" id="IPR003772">
    <property type="entry name" value="YceD"/>
</dbReference>
<evidence type="ECO:0000313" key="1">
    <source>
        <dbReference type="EMBL" id="GGB70359.1"/>
    </source>
</evidence>
<organism evidence="1 2">
    <name type="scientific">Blastomonas aquatica</name>
    <dbReference type="NCBI Taxonomy" id="1510276"/>
    <lineage>
        <taxon>Bacteria</taxon>
        <taxon>Pseudomonadati</taxon>
        <taxon>Pseudomonadota</taxon>
        <taxon>Alphaproteobacteria</taxon>
        <taxon>Sphingomonadales</taxon>
        <taxon>Sphingomonadaceae</taxon>
        <taxon>Blastomonas</taxon>
    </lineage>
</organism>
<keyword evidence="2" id="KW-1185">Reference proteome</keyword>